<dbReference type="Proteomes" id="UP001524499">
    <property type="component" value="Unassembled WGS sequence"/>
</dbReference>
<feature type="transmembrane region" description="Helical" evidence="2">
    <location>
        <begin position="30"/>
        <end position="50"/>
    </location>
</feature>
<dbReference type="EMBL" id="JANIBJ010000008">
    <property type="protein sequence ID" value="MCQ8103646.1"/>
    <property type="molecule type" value="Genomic_DNA"/>
</dbReference>
<accession>A0ABT1TDV6</accession>
<dbReference type="PANTHER" id="PTHR30386">
    <property type="entry name" value="MEMBRANE FUSION SUBUNIT OF EMRAB-TOLC MULTIDRUG EFFLUX PUMP"/>
    <property type="match status" value="1"/>
</dbReference>
<proteinExistence type="predicted"/>
<protein>
    <submittedName>
        <fullName evidence="3">HlyD family secretion protein</fullName>
    </submittedName>
</protein>
<dbReference type="PRINTS" id="PR01490">
    <property type="entry name" value="RTXTOXIND"/>
</dbReference>
<dbReference type="InterPro" id="IPR050739">
    <property type="entry name" value="MFP"/>
</dbReference>
<keyword evidence="2" id="KW-1133">Transmembrane helix</keyword>
<comment type="caution">
    <text evidence="3">The sequence shown here is derived from an EMBL/GenBank/DDBJ whole genome shotgun (WGS) entry which is preliminary data.</text>
</comment>
<keyword evidence="2" id="KW-0812">Transmembrane</keyword>
<sequence>MTHDEELSHFLSQIKTDFPYARAIPLAGRLARSLLYIFLVMLIFLALTPWQQNVRGVGRVVAYAPAERQQVIAAPVDGRVSRWLVKEGGKVKQGDVVLELLDNDPLLLQRLEAERQALLGRKTAIDDRVETFRTQLRMAEEARPQALAAAESRIAMAGQRRSAAAQSLDAAQAAQKTADLNLNRQAQLREKGLSSQRTLELAQLEIAQRSAESLRAKAALQAADSEIQALNADLRKLAADTTSSIEKVRADLNKAIEDQNYLRADLLKLETRLARQQTQTIVAPQDGTIMRLLVNPGAELLKAGQAVAILIPDTAERAVELWMDGNDLPLIVTGSHSRLQFEGYPAIQFGGWPEFSVGSFGGQVSLIDASDDGQGHFRILIKPDPNDLPWPDPRFLRQGVRVNGWVLLGRVTLGYELWRIFNGFPPLVLPEPELTKQAKDAGKSAGSDEKKSYD</sequence>
<name>A0ABT1TDV6_9GAMM</name>
<evidence type="ECO:0000256" key="2">
    <source>
        <dbReference type="SAM" id="Phobius"/>
    </source>
</evidence>
<dbReference type="SUPFAM" id="SSF51230">
    <property type="entry name" value="Single hybrid motif"/>
    <property type="match status" value="1"/>
</dbReference>
<evidence type="ECO:0000313" key="4">
    <source>
        <dbReference type="Proteomes" id="UP001524499"/>
    </source>
</evidence>
<feature type="region of interest" description="Disordered" evidence="1">
    <location>
        <begin position="435"/>
        <end position="454"/>
    </location>
</feature>
<evidence type="ECO:0000313" key="3">
    <source>
        <dbReference type="EMBL" id="MCQ8103646.1"/>
    </source>
</evidence>
<reference evidence="3 4" key="1">
    <citation type="submission" date="2022-07" db="EMBL/GenBank/DDBJ databases">
        <title>Methylomonas rivi sp. nov., Methylomonas rosea sp. nov., Methylomonas aureus sp. nov. and Methylomonas subterranea sp. nov., four novel methanotrophs isolated from a freshwater creek and the deep terrestrial subsurface.</title>
        <authorList>
            <person name="Abin C."/>
            <person name="Sankaranarayanan K."/>
            <person name="Garner C."/>
            <person name="Sindelar R."/>
            <person name="Kotary K."/>
            <person name="Garner R."/>
            <person name="Barclay S."/>
            <person name="Lawson P."/>
            <person name="Krumholz L."/>
        </authorList>
    </citation>
    <scope>NUCLEOTIDE SEQUENCE [LARGE SCALE GENOMIC DNA]</scope>
    <source>
        <strain evidence="3 4">SURF-2</strain>
    </source>
</reference>
<gene>
    <name evidence="3" type="ORF">NP590_05985</name>
</gene>
<dbReference type="RefSeq" id="WP_256601355.1">
    <property type="nucleotide sequence ID" value="NZ_JANIBJ010000008.1"/>
</dbReference>
<keyword evidence="2" id="KW-0472">Membrane</keyword>
<dbReference type="Gene3D" id="2.40.50.100">
    <property type="match status" value="1"/>
</dbReference>
<evidence type="ECO:0000256" key="1">
    <source>
        <dbReference type="SAM" id="MobiDB-lite"/>
    </source>
</evidence>
<keyword evidence="4" id="KW-1185">Reference proteome</keyword>
<dbReference type="InterPro" id="IPR011053">
    <property type="entry name" value="Single_hybrid_motif"/>
</dbReference>
<organism evidence="3 4">
    <name type="scientific">Methylomonas subterranea</name>
    <dbReference type="NCBI Taxonomy" id="2952225"/>
    <lineage>
        <taxon>Bacteria</taxon>
        <taxon>Pseudomonadati</taxon>
        <taxon>Pseudomonadota</taxon>
        <taxon>Gammaproteobacteria</taxon>
        <taxon>Methylococcales</taxon>
        <taxon>Methylococcaceae</taxon>
        <taxon>Methylomonas</taxon>
    </lineage>
</organism>